<dbReference type="SUPFAM" id="SSF51735">
    <property type="entry name" value="NAD(P)-binding Rossmann-fold domains"/>
    <property type="match status" value="1"/>
</dbReference>
<dbReference type="CDD" id="cd17895">
    <property type="entry name" value="AGPR_1_N"/>
    <property type="match status" value="1"/>
</dbReference>
<dbReference type="PANTHER" id="PTHR32338:SF10">
    <property type="entry name" value="N-ACETYL-GAMMA-GLUTAMYL-PHOSPHATE REDUCTASE, CHLOROPLASTIC-RELATED"/>
    <property type="match status" value="1"/>
</dbReference>
<dbReference type="GO" id="GO:0003942">
    <property type="term" value="F:N-acetyl-gamma-glutamyl-phosphate reductase activity"/>
    <property type="evidence" value="ECO:0007669"/>
    <property type="project" value="UniProtKB-UniRule"/>
</dbReference>
<comment type="function">
    <text evidence="7">Catalyzes the NADPH-dependent reduction of N-acetyl-5-glutamyl phosphate to yield N-acetyl-L-glutamate 5-semialdehyde.</text>
</comment>
<dbReference type="NCBIfam" id="TIGR01850">
    <property type="entry name" value="argC"/>
    <property type="match status" value="1"/>
</dbReference>
<protein>
    <recommendedName>
        <fullName evidence="7">N-acetyl-gamma-glutamyl-phosphate reductase</fullName>
        <shortName evidence="7">AGPR</shortName>
        <ecNumber evidence="7">1.2.1.38</ecNumber>
    </recommendedName>
    <alternativeName>
        <fullName evidence="7">N-acetyl-glutamate semialdehyde dehydrogenase</fullName>
        <shortName evidence="7">NAGSA dehydrogenase</shortName>
    </alternativeName>
</protein>
<evidence type="ECO:0000256" key="1">
    <source>
        <dbReference type="ARBA" id="ARBA00004862"/>
    </source>
</evidence>
<dbReference type="GO" id="GO:0051287">
    <property type="term" value="F:NAD binding"/>
    <property type="evidence" value="ECO:0007669"/>
    <property type="project" value="InterPro"/>
</dbReference>
<keyword evidence="4 7" id="KW-0521">NADP</keyword>
<evidence type="ECO:0000259" key="9">
    <source>
        <dbReference type="SMART" id="SM00859"/>
    </source>
</evidence>
<sequence length="346" mass="38358">MKAAIIGVTGYSGIELVRLLDQHPYVTIQSVHSSSQVGILLSESYPHLVDHITFDLDEINTANIAKEVDVVFLATPSGIASKLAVELHDLHVKVIDLSGDFRLQDPDTYETWYKKTPASTTYLEKAVYGLSEWNKENIATSDFISNPGCYPTATLLGLAPLVREGLIEESSIIIDAKSGVSGAGRNASLSTHYAEINENLKIYKVNQHQHIPEIEQVLSSWNEKVNTITFSTHLIPMTRGIMATIYANVKAPDLTTEKILDLYNQCYEDKPFVRIRQNGEFPSTKEVYGSNYCDIGLTYDERTGRITIVSVIDNLVKGAAGQAIQNLNIMMGIDERTGLHRIPVFP</sequence>
<name>A0A1H0S7P2_9BACI</name>
<dbReference type="EMBL" id="FNJU01000002">
    <property type="protein sequence ID" value="SDP37782.1"/>
    <property type="molecule type" value="Genomic_DNA"/>
</dbReference>
<comment type="similarity">
    <text evidence="7">Belongs to the NAGSA dehydrogenase family. Type 1 subfamily.</text>
</comment>
<dbReference type="GO" id="GO:0070401">
    <property type="term" value="F:NADP+ binding"/>
    <property type="evidence" value="ECO:0007669"/>
    <property type="project" value="InterPro"/>
</dbReference>
<comment type="pathway">
    <text evidence="1 7">Amino-acid biosynthesis; L-arginine biosynthesis; N(2)-acetyl-L-ornithine from L-glutamate: step 3/4.</text>
</comment>
<keyword evidence="7" id="KW-0963">Cytoplasm</keyword>
<dbReference type="SMART" id="SM00859">
    <property type="entry name" value="Semialdhyde_dh"/>
    <property type="match status" value="1"/>
</dbReference>
<feature type="domain" description="Semialdehyde dehydrogenase NAD-binding" evidence="9">
    <location>
        <begin position="2"/>
        <end position="141"/>
    </location>
</feature>
<dbReference type="GO" id="GO:0005737">
    <property type="term" value="C:cytoplasm"/>
    <property type="evidence" value="ECO:0007669"/>
    <property type="project" value="UniProtKB-SubCell"/>
</dbReference>
<dbReference type="InterPro" id="IPR036291">
    <property type="entry name" value="NAD(P)-bd_dom_sf"/>
</dbReference>
<feature type="active site" evidence="7 8">
    <location>
        <position position="149"/>
    </location>
</feature>
<evidence type="ECO:0000256" key="8">
    <source>
        <dbReference type="PROSITE-ProRule" id="PRU10010"/>
    </source>
</evidence>
<dbReference type="GO" id="GO:0006526">
    <property type="term" value="P:L-arginine biosynthetic process"/>
    <property type="evidence" value="ECO:0007669"/>
    <property type="project" value="UniProtKB-UniRule"/>
</dbReference>
<dbReference type="FunFam" id="3.30.360.10:FF:000014">
    <property type="entry name" value="N-acetyl-gamma-glutamyl-phosphate reductase"/>
    <property type="match status" value="1"/>
</dbReference>
<comment type="catalytic activity">
    <reaction evidence="6 7">
        <text>N-acetyl-L-glutamate 5-semialdehyde + phosphate + NADP(+) = N-acetyl-L-glutamyl 5-phosphate + NADPH + H(+)</text>
        <dbReference type="Rhea" id="RHEA:21588"/>
        <dbReference type="ChEBI" id="CHEBI:15378"/>
        <dbReference type="ChEBI" id="CHEBI:29123"/>
        <dbReference type="ChEBI" id="CHEBI:43474"/>
        <dbReference type="ChEBI" id="CHEBI:57783"/>
        <dbReference type="ChEBI" id="CHEBI:57936"/>
        <dbReference type="ChEBI" id="CHEBI:58349"/>
        <dbReference type="EC" id="1.2.1.38"/>
    </reaction>
</comment>
<dbReference type="InterPro" id="IPR000534">
    <property type="entry name" value="Semialdehyde_DH_NAD-bd"/>
</dbReference>
<keyword evidence="2 7" id="KW-0055">Arginine biosynthesis</keyword>
<dbReference type="Gene3D" id="3.30.360.10">
    <property type="entry name" value="Dihydrodipicolinate Reductase, domain 2"/>
    <property type="match status" value="1"/>
</dbReference>
<dbReference type="CDD" id="cd23934">
    <property type="entry name" value="AGPR_1_C"/>
    <property type="match status" value="1"/>
</dbReference>
<dbReference type="EC" id="1.2.1.38" evidence="7"/>
<evidence type="ECO:0000256" key="6">
    <source>
        <dbReference type="ARBA" id="ARBA00050557"/>
    </source>
</evidence>
<dbReference type="Gene3D" id="3.40.50.720">
    <property type="entry name" value="NAD(P)-binding Rossmann-like Domain"/>
    <property type="match status" value="1"/>
</dbReference>
<dbReference type="HAMAP" id="MF_00150">
    <property type="entry name" value="ArgC_type1"/>
    <property type="match status" value="1"/>
</dbReference>
<organism evidence="10 11">
    <name type="scientific">Litchfieldia salsa</name>
    <dbReference type="NCBI Taxonomy" id="930152"/>
    <lineage>
        <taxon>Bacteria</taxon>
        <taxon>Bacillati</taxon>
        <taxon>Bacillota</taxon>
        <taxon>Bacilli</taxon>
        <taxon>Bacillales</taxon>
        <taxon>Bacillaceae</taxon>
        <taxon>Litchfieldia</taxon>
    </lineage>
</organism>
<dbReference type="Pfam" id="PF01118">
    <property type="entry name" value="Semialdhyde_dh"/>
    <property type="match status" value="1"/>
</dbReference>
<dbReference type="InterPro" id="IPR023013">
    <property type="entry name" value="AGPR_AS"/>
</dbReference>
<dbReference type="PANTHER" id="PTHR32338">
    <property type="entry name" value="N-ACETYL-GAMMA-GLUTAMYL-PHOSPHATE REDUCTASE, CHLOROPLASTIC-RELATED-RELATED"/>
    <property type="match status" value="1"/>
</dbReference>
<evidence type="ECO:0000313" key="11">
    <source>
        <dbReference type="Proteomes" id="UP000199159"/>
    </source>
</evidence>
<evidence type="ECO:0000256" key="4">
    <source>
        <dbReference type="ARBA" id="ARBA00022857"/>
    </source>
</evidence>
<accession>A0A1H0S7P2</accession>
<evidence type="ECO:0000256" key="7">
    <source>
        <dbReference type="HAMAP-Rule" id="MF_00150"/>
    </source>
</evidence>
<dbReference type="InterPro" id="IPR050085">
    <property type="entry name" value="AGPR"/>
</dbReference>
<dbReference type="STRING" id="930152.SAMN05216565_102585"/>
<proteinExistence type="inferred from homology"/>
<dbReference type="OrthoDB" id="9801289at2"/>
<dbReference type="AlphaFoldDB" id="A0A1H0S7P2"/>
<dbReference type="Pfam" id="PF22698">
    <property type="entry name" value="Semialdhyde_dhC_1"/>
    <property type="match status" value="1"/>
</dbReference>
<dbReference type="SUPFAM" id="SSF55347">
    <property type="entry name" value="Glyceraldehyde-3-phosphate dehydrogenase-like, C-terminal domain"/>
    <property type="match status" value="1"/>
</dbReference>
<comment type="subcellular location">
    <subcellularLocation>
        <location evidence="7">Cytoplasm</location>
    </subcellularLocation>
</comment>
<evidence type="ECO:0000256" key="2">
    <source>
        <dbReference type="ARBA" id="ARBA00022571"/>
    </source>
</evidence>
<evidence type="ECO:0000256" key="5">
    <source>
        <dbReference type="ARBA" id="ARBA00023002"/>
    </source>
</evidence>
<dbReference type="UniPathway" id="UPA00068">
    <property type="reaction ID" value="UER00108"/>
</dbReference>
<gene>
    <name evidence="7" type="primary">argC</name>
    <name evidence="10" type="ORF">SAMN05216565_102585</name>
</gene>
<dbReference type="PROSITE" id="PS01224">
    <property type="entry name" value="ARGC"/>
    <property type="match status" value="1"/>
</dbReference>
<evidence type="ECO:0000256" key="3">
    <source>
        <dbReference type="ARBA" id="ARBA00022605"/>
    </source>
</evidence>
<keyword evidence="3 7" id="KW-0028">Amino-acid biosynthesis</keyword>
<evidence type="ECO:0000313" key="10">
    <source>
        <dbReference type="EMBL" id="SDP37782.1"/>
    </source>
</evidence>
<dbReference type="RefSeq" id="WP_090851240.1">
    <property type="nucleotide sequence ID" value="NZ_FNJU01000002.1"/>
</dbReference>
<keyword evidence="11" id="KW-1185">Reference proteome</keyword>
<dbReference type="Proteomes" id="UP000199159">
    <property type="component" value="Unassembled WGS sequence"/>
</dbReference>
<reference evidence="11" key="1">
    <citation type="submission" date="2016-10" db="EMBL/GenBank/DDBJ databases">
        <authorList>
            <person name="Varghese N."/>
            <person name="Submissions S."/>
        </authorList>
    </citation>
    <scope>NUCLEOTIDE SEQUENCE [LARGE SCALE GENOMIC DNA]</scope>
    <source>
        <strain evidence="11">IBRC-M10078</strain>
    </source>
</reference>
<dbReference type="InterPro" id="IPR058924">
    <property type="entry name" value="AGPR_dimerisation_dom"/>
</dbReference>
<keyword evidence="5 7" id="KW-0560">Oxidoreductase</keyword>
<dbReference type="InterPro" id="IPR000706">
    <property type="entry name" value="AGPR_type-1"/>
</dbReference>